<proteinExistence type="predicted"/>
<keyword evidence="3" id="KW-1185">Reference proteome</keyword>
<feature type="region of interest" description="Disordered" evidence="1">
    <location>
        <begin position="79"/>
        <end position="107"/>
    </location>
</feature>
<dbReference type="KEGG" id="haxz:M0R88_16195"/>
<dbReference type="Proteomes" id="UP000830434">
    <property type="component" value="Chromosome"/>
</dbReference>
<dbReference type="AlphaFoldDB" id="A0A8U0IH84"/>
<evidence type="ECO:0000256" key="1">
    <source>
        <dbReference type="SAM" id="MobiDB-lite"/>
    </source>
</evidence>
<gene>
    <name evidence="2" type="ORF">M0R88_16195</name>
</gene>
<dbReference type="GeneID" id="72191428"/>
<organism evidence="2 3">
    <name type="scientific">Halorussus gelatinilyticus</name>
    <dbReference type="NCBI Taxonomy" id="2937524"/>
    <lineage>
        <taxon>Archaea</taxon>
        <taxon>Methanobacteriati</taxon>
        <taxon>Methanobacteriota</taxon>
        <taxon>Stenosarchaea group</taxon>
        <taxon>Halobacteria</taxon>
        <taxon>Halobacteriales</taxon>
        <taxon>Haladaptataceae</taxon>
        <taxon>Halorussus</taxon>
    </lineage>
</organism>
<dbReference type="EMBL" id="CP096658">
    <property type="protein sequence ID" value="UPW00041.1"/>
    <property type="molecule type" value="Genomic_DNA"/>
</dbReference>
<protein>
    <submittedName>
        <fullName evidence="2">Uncharacterized protein</fullName>
    </submittedName>
</protein>
<evidence type="ECO:0000313" key="2">
    <source>
        <dbReference type="EMBL" id="UPW00041.1"/>
    </source>
</evidence>
<sequence length="107" mass="11269">MGKDGSQNALITHGSFILGVKTTDDGGDLGAVDETVQINNQKLSVSTSLTAGQALSGTVDLTSKFTVQNNDGNEIVYEYSTDGGSSWSTVSPPSRSTRRPSTRRRSS</sequence>
<dbReference type="RefSeq" id="WP_248654458.1">
    <property type="nucleotide sequence ID" value="NZ_CP096658.1"/>
</dbReference>
<accession>A0A8U0IH84</accession>
<feature type="compositionally biased region" description="Low complexity" evidence="1">
    <location>
        <begin position="85"/>
        <end position="95"/>
    </location>
</feature>
<evidence type="ECO:0000313" key="3">
    <source>
        <dbReference type="Proteomes" id="UP000830434"/>
    </source>
</evidence>
<reference evidence="2" key="1">
    <citation type="submission" date="2022-04" db="EMBL/GenBank/DDBJ databases">
        <title>Diverse halophilic archaea isolated from saline environments.</title>
        <authorList>
            <person name="Cui H.-L."/>
        </authorList>
    </citation>
    <scope>NUCLEOTIDE SEQUENCE</scope>
    <source>
        <strain evidence="2">XZYJT40</strain>
    </source>
</reference>
<feature type="compositionally biased region" description="Basic residues" evidence="1">
    <location>
        <begin position="96"/>
        <end position="107"/>
    </location>
</feature>
<name>A0A8U0IH84_9EURY</name>